<dbReference type="InterPro" id="IPR050206">
    <property type="entry name" value="FtsK/SpoIIIE/SftA"/>
</dbReference>
<evidence type="ECO:0000313" key="4">
    <source>
        <dbReference type="Proteomes" id="UP000254573"/>
    </source>
</evidence>
<evidence type="ECO:0000313" key="3">
    <source>
        <dbReference type="EMBL" id="SUA81967.1"/>
    </source>
</evidence>
<dbReference type="SMART" id="SM00843">
    <property type="entry name" value="Ftsk_gamma"/>
    <property type="match status" value="1"/>
</dbReference>
<evidence type="ECO:0000256" key="1">
    <source>
        <dbReference type="ARBA" id="ARBA00004236"/>
    </source>
</evidence>
<dbReference type="AlphaFoldDB" id="A0A378YZH9"/>
<gene>
    <name evidence="3" type="primary">ftsK_3</name>
    <name evidence="3" type="ORF">NCTC13160_04841</name>
</gene>
<evidence type="ECO:0000259" key="2">
    <source>
        <dbReference type="SMART" id="SM00843"/>
    </source>
</evidence>
<dbReference type="PANTHER" id="PTHR22683">
    <property type="entry name" value="SPORULATION PROTEIN RELATED"/>
    <property type="match status" value="1"/>
</dbReference>
<proteinExistence type="predicted"/>
<dbReference type="RefSeq" id="WP_038620801.1">
    <property type="nucleotide sequence ID" value="NZ_CP009553.3"/>
</dbReference>
<dbReference type="OrthoDB" id="8912946at2"/>
<dbReference type="PANTHER" id="PTHR22683:SF41">
    <property type="entry name" value="DNA TRANSLOCASE FTSK"/>
    <property type="match status" value="1"/>
</dbReference>
<accession>A0A378YZH9</accession>
<dbReference type="EMBL" id="UGSG01000001">
    <property type="protein sequence ID" value="SUA81967.1"/>
    <property type="molecule type" value="Genomic_DNA"/>
</dbReference>
<feature type="domain" description="FtsK gamma" evidence="2">
    <location>
        <begin position="217"/>
        <end position="282"/>
    </location>
</feature>
<reference evidence="3 4" key="1">
    <citation type="submission" date="2018-06" db="EMBL/GenBank/DDBJ databases">
        <authorList>
            <consortium name="Pathogen Informatics"/>
            <person name="Doyle S."/>
        </authorList>
    </citation>
    <scope>NUCLEOTIDE SEQUENCE [LARGE SCALE GENOMIC DNA]</scope>
    <source>
        <strain evidence="3 4">NCTC13160</strain>
    </source>
</reference>
<dbReference type="InterPro" id="IPR018541">
    <property type="entry name" value="Ftsk_gamma"/>
</dbReference>
<sequence>MSHSPEMKDTMNMTATTLGKDLLGALVQEIKLLPDVWVKLSQKKQDDILDRLRNRVDASVKMAVHLIASQGRVVVVGDLDQITIKDGAKAVVKIGKSATALHELAEAQGQAVLLVLSGGHESYTSGMDEVTGESDQRAFDLGKEYTDQDGDGMPDDIVDAEVKTIEHQPLKEELDAAFDEGYTAASEGKPESDCPVVAGPLCIEWVKGWKAWHDEQEITADPLYEQAVAHVVETQLASISSLQRHLRIGYNRANRLIERMEAEGVVSAPDETGMRTVLRTTEEQEG</sequence>
<protein>
    <submittedName>
        <fullName evidence="3">DNA translocase FtsK</fullName>
    </submittedName>
</protein>
<dbReference type="Gene3D" id="1.10.10.620">
    <property type="entry name" value="ribosome modulation factor like domain"/>
    <property type="match status" value="1"/>
</dbReference>
<comment type="subcellular location">
    <subcellularLocation>
        <location evidence="1">Cell membrane</location>
    </subcellularLocation>
</comment>
<dbReference type="SUPFAM" id="SSF46785">
    <property type="entry name" value="Winged helix' DNA-binding domain"/>
    <property type="match status" value="1"/>
</dbReference>
<dbReference type="Proteomes" id="UP000254573">
    <property type="component" value="Unassembled WGS sequence"/>
</dbReference>
<dbReference type="InterPro" id="IPR036390">
    <property type="entry name" value="WH_DNA-bd_sf"/>
</dbReference>
<dbReference type="Gene3D" id="1.10.10.10">
    <property type="entry name" value="Winged helix-like DNA-binding domain superfamily/Winged helix DNA-binding domain"/>
    <property type="match status" value="1"/>
</dbReference>
<dbReference type="InterPro" id="IPR036388">
    <property type="entry name" value="WH-like_DNA-bd_sf"/>
</dbReference>
<dbReference type="InterPro" id="IPR023200">
    <property type="entry name" value="RMF_sf"/>
</dbReference>
<dbReference type="KEGG" id="ppnm:LV28_24580"/>
<name>A0A378YZH9_9BURK</name>
<dbReference type="Pfam" id="PF09397">
    <property type="entry name" value="FtsK_gamma"/>
    <property type="match status" value="1"/>
</dbReference>
<organism evidence="3 4">
    <name type="scientific">Pandoraea pnomenusa</name>
    <dbReference type="NCBI Taxonomy" id="93220"/>
    <lineage>
        <taxon>Bacteria</taxon>
        <taxon>Pseudomonadati</taxon>
        <taxon>Pseudomonadota</taxon>
        <taxon>Betaproteobacteria</taxon>
        <taxon>Burkholderiales</taxon>
        <taxon>Burkholderiaceae</taxon>
        <taxon>Pandoraea</taxon>
    </lineage>
</organism>